<accession>A0ABM6Z5H7</accession>
<dbReference type="Proteomes" id="UP000273001">
    <property type="component" value="Chromosome"/>
</dbReference>
<proteinExistence type="predicted"/>
<protein>
    <submittedName>
        <fullName evidence="2">PadR family transcriptional regulator</fullName>
    </submittedName>
</protein>
<evidence type="ECO:0000313" key="2">
    <source>
        <dbReference type="EMBL" id="AYD90637.1"/>
    </source>
</evidence>
<dbReference type="InterPro" id="IPR036388">
    <property type="entry name" value="WH-like_DNA-bd_sf"/>
</dbReference>
<dbReference type="PANTHER" id="PTHR33169">
    <property type="entry name" value="PADR-FAMILY TRANSCRIPTIONAL REGULATOR"/>
    <property type="match status" value="1"/>
</dbReference>
<name>A0ABM6Z5H7_9ACTO</name>
<feature type="domain" description="Transcription regulator PadR N-terminal" evidence="1">
    <location>
        <begin position="19"/>
        <end position="91"/>
    </location>
</feature>
<dbReference type="EMBL" id="CP032514">
    <property type="protein sequence ID" value="AYD90637.1"/>
    <property type="molecule type" value="Genomic_DNA"/>
</dbReference>
<reference evidence="2 3" key="1">
    <citation type="submission" date="2018-09" db="EMBL/GenBank/DDBJ databases">
        <authorList>
            <person name="Li J."/>
        </authorList>
    </citation>
    <scope>NUCLEOTIDE SEQUENCE [LARGE SCALE GENOMIC DNA]</scope>
    <source>
        <strain evidence="2 3">2129</strain>
    </source>
</reference>
<dbReference type="RefSeq" id="WP_120205572.1">
    <property type="nucleotide sequence ID" value="NZ_CP032514.1"/>
</dbReference>
<evidence type="ECO:0000313" key="3">
    <source>
        <dbReference type="Proteomes" id="UP000273001"/>
    </source>
</evidence>
<evidence type="ECO:0000259" key="1">
    <source>
        <dbReference type="Pfam" id="PF03551"/>
    </source>
</evidence>
<organism evidence="2 3">
    <name type="scientific">Actinomyces lilanjuaniae</name>
    <dbReference type="NCBI Taxonomy" id="2321394"/>
    <lineage>
        <taxon>Bacteria</taxon>
        <taxon>Bacillati</taxon>
        <taxon>Actinomycetota</taxon>
        <taxon>Actinomycetes</taxon>
        <taxon>Actinomycetales</taxon>
        <taxon>Actinomycetaceae</taxon>
        <taxon>Actinomyces</taxon>
    </lineage>
</organism>
<dbReference type="PANTHER" id="PTHR33169:SF14">
    <property type="entry name" value="TRANSCRIPTIONAL REGULATOR RV3488"/>
    <property type="match status" value="1"/>
</dbReference>
<dbReference type="Pfam" id="PF03551">
    <property type="entry name" value="PadR"/>
    <property type="match status" value="1"/>
</dbReference>
<dbReference type="InterPro" id="IPR036390">
    <property type="entry name" value="WH_DNA-bd_sf"/>
</dbReference>
<dbReference type="Gene3D" id="1.10.10.10">
    <property type="entry name" value="Winged helix-like DNA-binding domain superfamily/Winged helix DNA-binding domain"/>
    <property type="match status" value="1"/>
</dbReference>
<dbReference type="SUPFAM" id="SSF46785">
    <property type="entry name" value="Winged helix' DNA-binding domain"/>
    <property type="match status" value="1"/>
</dbReference>
<dbReference type="InterPro" id="IPR005149">
    <property type="entry name" value="Tscrpt_reg_PadR_N"/>
</dbReference>
<keyword evidence="3" id="KW-1185">Reference proteome</keyword>
<sequence>MATPPVSTNLVRGLLEPCLLSLLEVGPDYGLSLSQRLETSGIGPVPGGTLYPALLRLDRRGLVTTSWRPSPSGPARKYFELTPLGTSELAERRREWRRLSAALGGVIEGNAQETHTSADEAETRG</sequence>
<gene>
    <name evidence="2" type="ORF">D5R93_12655</name>
</gene>
<dbReference type="InterPro" id="IPR052509">
    <property type="entry name" value="Metal_resp_DNA-bind_regulator"/>
</dbReference>